<keyword evidence="3" id="KW-1185">Reference proteome</keyword>
<dbReference type="Pfam" id="PF13672">
    <property type="entry name" value="PP2C_2"/>
    <property type="match status" value="1"/>
</dbReference>
<dbReference type="PROSITE" id="PS51746">
    <property type="entry name" value="PPM_2"/>
    <property type="match status" value="1"/>
</dbReference>
<evidence type="ECO:0000259" key="1">
    <source>
        <dbReference type="PROSITE" id="PS51746"/>
    </source>
</evidence>
<dbReference type="RefSeq" id="WP_085800975.1">
    <property type="nucleotide sequence ID" value="NZ_FWXB01000011.1"/>
</dbReference>
<name>A0A1X7BTN6_9RHOB</name>
<dbReference type="InterPro" id="IPR001932">
    <property type="entry name" value="PPM-type_phosphatase-like_dom"/>
</dbReference>
<dbReference type="CDD" id="cd00143">
    <property type="entry name" value="PP2Cc"/>
    <property type="match status" value="1"/>
</dbReference>
<dbReference type="GO" id="GO:0004722">
    <property type="term" value="F:protein serine/threonine phosphatase activity"/>
    <property type="evidence" value="ECO:0007669"/>
    <property type="project" value="UniProtKB-EC"/>
</dbReference>
<dbReference type="OrthoDB" id="9801841at2"/>
<dbReference type="SMART" id="SM00331">
    <property type="entry name" value="PP2C_SIG"/>
    <property type="match status" value="1"/>
</dbReference>
<dbReference type="Proteomes" id="UP000193224">
    <property type="component" value="Unassembled WGS sequence"/>
</dbReference>
<dbReference type="EC" id="3.1.3.16" evidence="2"/>
<dbReference type="InterPro" id="IPR036457">
    <property type="entry name" value="PPM-type-like_dom_sf"/>
</dbReference>
<dbReference type="SMART" id="SM00332">
    <property type="entry name" value="PP2Cc"/>
    <property type="match status" value="1"/>
</dbReference>
<dbReference type="SUPFAM" id="SSF81606">
    <property type="entry name" value="PP2C-like"/>
    <property type="match status" value="1"/>
</dbReference>
<protein>
    <submittedName>
        <fullName evidence="2">Serine/threonine phosphatase stp</fullName>
        <ecNumber evidence="2">3.1.3.16</ecNumber>
    </submittedName>
</protein>
<evidence type="ECO:0000313" key="2">
    <source>
        <dbReference type="EMBL" id="SMC13021.1"/>
    </source>
</evidence>
<dbReference type="AlphaFoldDB" id="A0A1X7BTN6"/>
<dbReference type="Gene3D" id="3.60.40.10">
    <property type="entry name" value="PPM-type phosphatase domain"/>
    <property type="match status" value="1"/>
</dbReference>
<evidence type="ECO:0000313" key="3">
    <source>
        <dbReference type="Proteomes" id="UP000193224"/>
    </source>
</evidence>
<accession>A0A1X7BTN6</accession>
<gene>
    <name evidence="2" type="primary">stp_1</name>
    <name evidence="2" type="ORF">ROA7745_02855</name>
</gene>
<dbReference type="EMBL" id="FWXB01000011">
    <property type="protein sequence ID" value="SMC13021.1"/>
    <property type="molecule type" value="Genomic_DNA"/>
</dbReference>
<reference evidence="2 3" key="1">
    <citation type="submission" date="2017-03" db="EMBL/GenBank/DDBJ databases">
        <authorList>
            <person name="Afonso C.L."/>
            <person name="Miller P.J."/>
            <person name="Scott M.A."/>
            <person name="Spackman E."/>
            <person name="Goraichik I."/>
            <person name="Dimitrov K.M."/>
            <person name="Suarez D.L."/>
            <person name="Swayne D.E."/>
        </authorList>
    </citation>
    <scope>NUCLEOTIDE SEQUENCE [LARGE SCALE GENOMIC DNA]</scope>
    <source>
        <strain evidence="2 3">CECT 7745</strain>
    </source>
</reference>
<proteinExistence type="predicted"/>
<sequence>MIYDVAAALDQGQRDYQEDAVAFGVIDDDSGFVVLADGMGGHEAGDIASRIVVTKLVDVLQERLEEGVIEDSAIPEFLKEATLEANASIAAYVANNRDVAGMGTTLVVPVLSGRRLHWISVGDSPLYVFNNGQIRQVNEDHSMAPQIDLMFRCGMLNEEAAKNHPDRNCLTSVLMGETIPRIDYGQAPVDLEAGDIVIASSDGLQFLEDDQICEIVKANRDSSSEEIAQALMAAVAELNDPDQDNVSVAVIKVSAQNDELETIMGGDWQFSHHPTESSKGP</sequence>
<feature type="domain" description="PPM-type phosphatase" evidence="1">
    <location>
        <begin position="4"/>
        <end position="253"/>
    </location>
</feature>
<keyword evidence="2" id="KW-0378">Hydrolase</keyword>
<organism evidence="2 3">
    <name type="scientific">Roseovarius aestuarii</name>
    <dbReference type="NCBI Taxonomy" id="475083"/>
    <lineage>
        <taxon>Bacteria</taxon>
        <taxon>Pseudomonadati</taxon>
        <taxon>Pseudomonadota</taxon>
        <taxon>Alphaproteobacteria</taxon>
        <taxon>Rhodobacterales</taxon>
        <taxon>Roseobacteraceae</taxon>
        <taxon>Roseovarius</taxon>
    </lineage>
</organism>